<keyword evidence="2" id="KW-1185">Reference proteome</keyword>
<evidence type="ECO:0000313" key="1">
    <source>
        <dbReference type="EMBL" id="KAJ3712130.1"/>
    </source>
</evidence>
<evidence type="ECO:0000313" key="2">
    <source>
        <dbReference type="Proteomes" id="UP001176059"/>
    </source>
</evidence>
<sequence length="170" mass="19475">MPQSRKALPQASVHFTVKGFRISSSNTQATINVVTVASRPPQDHSQVRLPLVEYGFEGWPQRQQCIHDLDVVHKGKRFRVFFQRHQHLGWNSTLAVRGDLVIMRVGKKNVKNVVNFRSGDAKCARLIARRFVSEFLSSLPIAEPDFVRFAPRLAWFQGRPGRRLESVMQL</sequence>
<dbReference type="Proteomes" id="UP001176059">
    <property type="component" value="Unassembled WGS sequence"/>
</dbReference>
<name>A0AA38J6T8_9AGAR</name>
<protein>
    <submittedName>
        <fullName evidence="1">Uncharacterized protein</fullName>
    </submittedName>
</protein>
<dbReference type="AlphaFoldDB" id="A0AA38J6T8"/>
<organism evidence="1 2">
    <name type="scientific">Lentinula guzmanii</name>
    <dbReference type="NCBI Taxonomy" id="2804957"/>
    <lineage>
        <taxon>Eukaryota</taxon>
        <taxon>Fungi</taxon>
        <taxon>Dikarya</taxon>
        <taxon>Basidiomycota</taxon>
        <taxon>Agaricomycotina</taxon>
        <taxon>Agaricomycetes</taxon>
        <taxon>Agaricomycetidae</taxon>
        <taxon>Agaricales</taxon>
        <taxon>Marasmiineae</taxon>
        <taxon>Omphalotaceae</taxon>
        <taxon>Lentinula</taxon>
    </lineage>
</organism>
<accession>A0AA38J6T8</accession>
<dbReference type="EMBL" id="JANVFO010000111">
    <property type="protein sequence ID" value="KAJ3712130.1"/>
    <property type="molecule type" value="Genomic_DNA"/>
</dbReference>
<gene>
    <name evidence="1" type="ORF">DFJ43DRAFT_1161533</name>
</gene>
<reference evidence="1" key="2">
    <citation type="journal article" date="2023" name="Proc. Natl. Acad. Sci. U.S.A.">
        <title>A global phylogenomic analysis of the shiitake genus Lentinula.</title>
        <authorList>
            <person name="Sierra-Patev S."/>
            <person name="Min B."/>
            <person name="Naranjo-Ortiz M."/>
            <person name="Looney B."/>
            <person name="Konkel Z."/>
            <person name="Slot J.C."/>
            <person name="Sakamoto Y."/>
            <person name="Steenwyk J.L."/>
            <person name="Rokas A."/>
            <person name="Carro J."/>
            <person name="Camarero S."/>
            <person name="Ferreira P."/>
            <person name="Molpeceres G."/>
            <person name="Ruiz-Duenas F.J."/>
            <person name="Serrano A."/>
            <person name="Henrissat B."/>
            <person name="Drula E."/>
            <person name="Hughes K.W."/>
            <person name="Mata J.L."/>
            <person name="Ishikawa N.K."/>
            <person name="Vargas-Isla R."/>
            <person name="Ushijima S."/>
            <person name="Smith C.A."/>
            <person name="Donoghue J."/>
            <person name="Ahrendt S."/>
            <person name="Andreopoulos W."/>
            <person name="He G."/>
            <person name="LaButti K."/>
            <person name="Lipzen A."/>
            <person name="Ng V."/>
            <person name="Riley R."/>
            <person name="Sandor L."/>
            <person name="Barry K."/>
            <person name="Martinez A.T."/>
            <person name="Xiao Y."/>
            <person name="Gibbons J.G."/>
            <person name="Terashima K."/>
            <person name="Grigoriev I.V."/>
            <person name="Hibbett D."/>
        </authorList>
    </citation>
    <scope>NUCLEOTIDE SEQUENCE</scope>
    <source>
        <strain evidence="1">ET3784</strain>
    </source>
</reference>
<comment type="caution">
    <text evidence="1">The sequence shown here is derived from an EMBL/GenBank/DDBJ whole genome shotgun (WGS) entry which is preliminary data.</text>
</comment>
<proteinExistence type="predicted"/>
<reference evidence="1" key="1">
    <citation type="submission" date="2022-08" db="EMBL/GenBank/DDBJ databases">
        <authorList>
            <consortium name="DOE Joint Genome Institute"/>
            <person name="Min B."/>
            <person name="Sierra-Patev S."/>
            <person name="Naranjo-Ortiz M."/>
            <person name="Looney B."/>
            <person name="Konkel Z."/>
            <person name="Slot J.C."/>
            <person name="Sakamoto Y."/>
            <person name="Steenwyk J.L."/>
            <person name="Rokas A."/>
            <person name="Carro J."/>
            <person name="Camarero S."/>
            <person name="Ferreira P."/>
            <person name="Molpeceres G."/>
            <person name="Ruiz-duenas F.J."/>
            <person name="Serrano A."/>
            <person name="Henrissat B."/>
            <person name="Drula E."/>
            <person name="Hughes K.W."/>
            <person name="Mata J.L."/>
            <person name="Ishikawa N.K."/>
            <person name="Vargas-Isla R."/>
            <person name="Ushijima S."/>
            <person name="Smith C.A."/>
            <person name="Ahrendt S."/>
            <person name="Andreopoulos W."/>
            <person name="He G."/>
            <person name="LaButti K."/>
            <person name="Lipzen A."/>
            <person name="Ng V."/>
            <person name="Riley R."/>
            <person name="Sandor L."/>
            <person name="Barry K."/>
            <person name="Martinez A.T."/>
            <person name="Xiao Y."/>
            <person name="Gibbons J.G."/>
            <person name="Terashima K."/>
            <person name="Hibbett D.S."/>
            <person name="Grigoriev I.V."/>
        </authorList>
    </citation>
    <scope>NUCLEOTIDE SEQUENCE</scope>
    <source>
        <strain evidence="1">ET3784</strain>
    </source>
</reference>